<evidence type="ECO:0000256" key="6">
    <source>
        <dbReference type="SAM" id="SignalP"/>
    </source>
</evidence>
<evidence type="ECO:0000256" key="2">
    <source>
        <dbReference type="ARBA" id="ARBA00022487"/>
    </source>
</evidence>
<evidence type="ECO:0000256" key="4">
    <source>
        <dbReference type="ARBA" id="ARBA00023157"/>
    </source>
</evidence>
<dbReference type="SUPFAM" id="SSF53474">
    <property type="entry name" value="alpha/beta-Hydrolases"/>
    <property type="match status" value="1"/>
</dbReference>
<evidence type="ECO:0000313" key="8">
    <source>
        <dbReference type="Proteomes" id="UP000255355"/>
    </source>
</evidence>
<gene>
    <name evidence="7" type="ORF">DFR68_12064</name>
</gene>
<reference evidence="7 8" key="1">
    <citation type="submission" date="2018-07" db="EMBL/GenBank/DDBJ databases">
        <title>Genomic Encyclopedia of Type Strains, Phase IV (KMG-IV): sequencing the most valuable type-strain genomes for metagenomic binning, comparative biology and taxonomic classification.</title>
        <authorList>
            <person name="Goeker M."/>
        </authorList>
    </citation>
    <scope>NUCLEOTIDE SEQUENCE [LARGE SCALE GENOMIC DNA]</scope>
    <source>
        <strain evidence="7 8">DSM 44952</strain>
    </source>
</reference>
<proteinExistence type="inferred from homology"/>
<dbReference type="Proteomes" id="UP000255355">
    <property type="component" value="Unassembled WGS sequence"/>
</dbReference>
<dbReference type="EMBL" id="QQAZ01000020">
    <property type="protein sequence ID" value="RDI43597.1"/>
    <property type="molecule type" value="Genomic_DNA"/>
</dbReference>
<keyword evidence="6" id="KW-0732">Signal</keyword>
<evidence type="ECO:0000256" key="5">
    <source>
        <dbReference type="SAM" id="MobiDB-lite"/>
    </source>
</evidence>
<keyword evidence="2" id="KW-0719">Serine esterase</keyword>
<dbReference type="OrthoDB" id="4570487at2"/>
<feature type="chain" id="PRO_5038555618" evidence="6">
    <location>
        <begin position="32"/>
        <end position="412"/>
    </location>
</feature>
<protein>
    <submittedName>
        <fullName evidence="7">Cutinase</fullName>
    </submittedName>
</protein>
<evidence type="ECO:0000256" key="3">
    <source>
        <dbReference type="ARBA" id="ARBA00022801"/>
    </source>
</evidence>
<dbReference type="AlphaFoldDB" id="A0A370GIX9"/>
<keyword evidence="3" id="KW-0378">Hydrolase</keyword>
<dbReference type="InterPro" id="IPR029058">
    <property type="entry name" value="AB_hydrolase_fold"/>
</dbReference>
<evidence type="ECO:0000313" key="7">
    <source>
        <dbReference type="EMBL" id="RDI43597.1"/>
    </source>
</evidence>
<keyword evidence="8" id="KW-1185">Reference proteome</keyword>
<accession>A0A370GIX9</accession>
<dbReference type="InterPro" id="IPR000675">
    <property type="entry name" value="Cutinase/axe"/>
</dbReference>
<dbReference type="PANTHER" id="PTHR33630">
    <property type="entry name" value="CUTINASE RV1984C-RELATED-RELATED"/>
    <property type="match status" value="1"/>
</dbReference>
<keyword evidence="4" id="KW-1015">Disulfide bond</keyword>
<dbReference type="Pfam" id="PF01083">
    <property type="entry name" value="Cutinase"/>
    <property type="match status" value="1"/>
</dbReference>
<name>A0A370GIX9_9NOCA</name>
<sequence>MTPGRTVSTALAAATTAAAAVLGVGSPAAQAVPIGPGCPALYVLGVQGTGQSSPSADPLVDTGVVGALLGPVAAAVPDLVQRSYIPYQAGFGGVVPGGGPDPYVTSVTDAVDQLTTAAAQITQTCPHTLLAGVGFSQGAQAMSEFARAVGAGEGPVPADRIAGIALYSNPDRAPASPVFPGRPGQAAPDPAPGTDGTAVAAVHMMSGPAAGGGIADHSTDYGELTGRVADICVDGDLSCSAPDHAALLRVGAEIAAQADLRDPVAAVTTIQSVLSAALGEAWTTVLANDFRTAPGVADYVPQRSLSQRLTDAADPRTPELTPDQAAMAAMRWSEITAAVASNPVGVLPNLSAQLAGAWGQLIADNADLINPAVWVRFADTVARHNGYATTGQLTSGIAWMVALAHDLAGSTR</sequence>
<comment type="caution">
    <text evidence="7">The sequence shown here is derived from an EMBL/GenBank/DDBJ whole genome shotgun (WGS) entry which is preliminary data.</text>
</comment>
<dbReference type="GO" id="GO:0052689">
    <property type="term" value="F:carboxylic ester hydrolase activity"/>
    <property type="evidence" value="ECO:0007669"/>
    <property type="project" value="UniProtKB-KW"/>
</dbReference>
<dbReference type="SMART" id="SM01110">
    <property type="entry name" value="Cutinase"/>
    <property type="match status" value="1"/>
</dbReference>
<dbReference type="Gene3D" id="3.40.50.1820">
    <property type="entry name" value="alpha/beta hydrolase"/>
    <property type="match status" value="1"/>
</dbReference>
<dbReference type="PANTHER" id="PTHR33630:SF9">
    <property type="entry name" value="CUTINASE 4"/>
    <property type="match status" value="1"/>
</dbReference>
<organism evidence="7 8">
    <name type="scientific">Nocardia mexicana</name>
    <dbReference type="NCBI Taxonomy" id="279262"/>
    <lineage>
        <taxon>Bacteria</taxon>
        <taxon>Bacillati</taxon>
        <taxon>Actinomycetota</taxon>
        <taxon>Actinomycetes</taxon>
        <taxon>Mycobacteriales</taxon>
        <taxon>Nocardiaceae</taxon>
        <taxon>Nocardia</taxon>
    </lineage>
</organism>
<feature type="region of interest" description="Disordered" evidence="5">
    <location>
        <begin position="174"/>
        <end position="195"/>
    </location>
</feature>
<evidence type="ECO:0000256" key="1">
    <source>
        <dbReference type="ARBA" id="ARBA00007534"/>
    </source>
</evidence>
<dbReference type="STRING" id="1210089.GCA_001613165_06089"/>
<feature type="signal peptide" evidence="6">
    <location>
        <begin position="1"/>
        <end position="31"/>
    </location>
</feature>
<comment type="similarity">
    <text evidence="1">Belongs to the cutinase family.</text>
</comment>